<dbReference type="EC" id="2.7.4.25" evidence="10"/>
<comment type="catalytic activity">
    <reaction evidence="9 10">
        <text>CMP + ATP = CDP + ADP</text>
        <dbReference type="Rhea" id="RHEA:11600"/>
        <dbReference type="ChEBI" id="CHEBI:30616"/>
        <dbReference type="ChEBI" id="CHEBI:58069"/>
        <dbReference type="ChEBI" id="CHEBI:60377"/>
        <dbReference type="ChEBI" id="CHEBI:456216"/>
        <dbReference type="EC" id="2.7.4.25"/>
    </reaction>
</comment>
<dbReference type="GO" id="GO:0006220">
    <property type="term" value="P:pyrimidine nucleotide metabolic process"/>
    <property type="evidence" value="ECO:0007669"/>
    <property type="project" value="UniProtKB-UniRule"/>
</dbReference>
<keyword evidence="7 10" id="KW-0067">ATP-binding</keyword>
<name>A0A5C1QJ68_9SPIO</name>
<evidence type="ECO:0000256" key="10">
    <source>
        <dbReference type="HAMAP-Rule" id="MF_00239"/>
    </source>
</evidence>
<feature type="binding site" evidence="10">
    <location>
        <begin position="13"/>
        <end position="21"/>
    </location>
    <ligand>
        <name>ATP</name>
        <dbReference type="ChEBI" id="CHEBI:30616"/>
    </ligand>
</feature>
<dbReference type="RefSeq" id="WP_149486285.1">
    <property type="nucleotide sequence ID" value="NZ_CP036150.1"/>
</dbReference>
<dbReference type="OrthoDB" id="5291502at2"/>
<evidence type="ECO:0000256" key="8">
    <source>
        <dbReference type="ARBA" id="ARBA00047615"/>
    </source>
</evidence>
<evidence type="ECO:0000256" key="5">
    <source>
        <dbReference type="ARBA" id="ARBA00022741"/>
    </source>
</evidence>
<gene>
    <name evidence="10" type="primary">cmk</name>
    <name evidence="11" type="ORF">EXM22_09480</name>
</gene>
<sequence>MLNKKAFRIAISGRSGCGNSTVSSILSERLGLKLVNYTFHNIAEDRGIDFKELCQMAENDPQWDYFVDENQVKLAMEGPSVLGSRLAIWMLKEADLKVFLTASPETRASRIHEREGGVFEQRMVETHARDERDHARYKRLYEIDNNDYAFADLIINTDRLNQHQVADIIEKAARVVAEEKEHPENS</sequence>
<keyword evidence="4 10" id="KW-0808">Transferase</keyword>
<evidence type="ECO:0000256" key="4">
    <source>
        <dbReference type="ARBA" id="ARBA00022679"/>
    </source>
</evidence>
<dbReference type="Proteomes" id="UP000324209">
    <property type="component" value="Chromosome"/>
</dbReference>
<keyword evidence="12" id="KW-1185">Reference proteome</keyword>
<dbReference type="Gene3D" id="3.40.50.300">
    <property type="entry name" value="P-loop containing nucleotide triphosphate hydrolases"/>
    <property type="match status" value="1"/>
</dbReference>
<dbReference type="EMBL" id="CP036150">
    <property type="protein sequence ID" value="QEN08205.1"/>
    <property type="molecule type" value="Genomic_DNA"/>
</dbReference>
<reference evidence="11 12" key="1">
    <citation type="submission" date="2019-02" db="EMBL/GenBank/DDBJ databases">
        <title>Complete Genome Sequence and Methylome Analysis of free living Spirochaetas.</title>
        <authorList>
            <person name="Fomenkov A."/>
            <person name="Dubinina G."/>
            <person name="Leshcheva N."/>
            <person name="Mikheeva N."/>
            <person name="Grabovich M."/>
            <person name="Vincze T."/>
            <person name="Roberts R.J."/>
        </authorList>
    </citation>
    <scope>NUCLEOTIDE SEQUENCE [LARGE SCALE GENOMIC DNA]</scope>
    <source>
        <strain evidence="11 12">K2</strain>
    </source>
</reference>
<dbReference type="InterPro" id="IPR027417">
    <property type="entry name" value="P-loop_NTPase"/>
</dbReference>
<dbReference type="CDD" id="cd02020">
    <property type="entry name" value="CMPK"/>
    <property type="match status" value="1"/>
</dbReference>
<dbReference type="GO" id="GO:0005524">
    <property type="term" value="F:ATP binding"/>
    <property type="evidence" value="ECO:0007669"/>
    <property type="project" value="UniProtKB-UniRule"/>
</dbReference>
<evidence type="ECO:0000256" key="3">
    <source>
        <dbReference type="ARBA" id="ARBA00022490"/>
    </source>
</evidence>
<evidence type="ECO:0000313" key="12">
    <source>
        <dbReference type="Proteomes" id="UP000324209"/>
    </source>
</evidence>
<dbReference type="InterPro" id="IPR011892">
    <property type="entry name" value="Cyt_kin_arch"/>
</dbReference>
<evidence type="ECO:0000256" key="9">
    <source>
        <dbReference type="ARBA" id="ARBA00048478"/>
    </source>
</evidence>
<evidence type="ECO:0000256" key="2">
    <source>
        <dbReference type="ARBA" id="ARBA00011005"/>
    </source>
</evidence>
<dbReference type="InterPro" id="IPR011994">
    <property type="entry name" value="Cytidylate_kinase_dom"/>
</dbReference>
<keyword evidence="3 10" id="KW-0963">Cytoplasm</keyword>
<evidence type="ECO:0000256" key="7">
    <source>
        <dbReference type="ARBA" id="ARBA00022840"/>
    </source>
</evidence>
<evidence type="ECO:0000256" key="6">
    <source>
        <dbReference type="ARBA" id="ARBA00022777"/>
    </source>
</evidence>
<dbReference type="AlphaFoldDB" id="A0A5C1QJ68"/>
<comment type="subcellular location">
    <subcellularLocation>
        <location evidence="1 10">Cytoplasm</location>
    </subcellularLocation>
</comment>
<dbReference type="GO" id="GO:0036431">
    <property type="term" value="F:dCMP kinase activity"/>
    <property type="evidence" value="ECO:0007669"/>
    <property type="project" value="InterPro"/>
</dbReference>
<organism evidence="11 12">
    <name type="scientific">Oceanispirochaeta crateris</name>
    <dbReference type="NCBI Taxonomy" id="2518645"/>
    <lineage>
        <taxon>Bacteria</taxon>
        <taxon>Pseudomonadati</taxon>
        <taxon>Spirochaetota</taxon>
        <taxon>Spirochaetia</taxon>
        <taxon>Spirochaetales</taxon>
        <taxon>Spirochaetaceae</taxon>
        <taxon>Oceanispirochaeta</taxon>
    </lineage>
</organism>
<dbReference type="HAMAP" id="MF_00239">
    <property type="entry name" value="Cytidyl_kinase_type2"/>
    <property type="match status" value="1"/>
</dbReference>
<dbReference type="Pfam" id="PF13189">
    <property type="entry name" value="Cytidylate_kin2"/>
    <property type="match status" value="1"/>
</dbReference>
<dbReference type="GO" id="GO:0036430">
    <property type="term" value="F:CMP kinase activity"/>
    <property type="evidence" value="ECO:0007669"/>
    <property type="project" value="RHEA"/>
</dbReference>
<accession>A0A5C1QJ68</accession>
<comment type="catalytic activity">
    <reaction evidence="8 10">
        <text>dCMP + ATP = dCDP + ADP</text>
        <dbReference type="Rhea" id="RHEA:25094"/>
        <dbReference type="ChEBI" id="CHEBI:30616"/>
        <dbReference type="ChEBI" id="CHEBI:57566"/>
        <dbReference type="ChEBI" id="CHEBI:58593"/>
        <dbReference type="ChEBI" id="CHEBI:456216"/>
        <dbReference type="EC" id="2.7.4.25"/>
    </reaction>
</comment>
<keyword evidence="6 10" id="KW-0418">Kinase</keyword>
<dbReference type="KEGG" id="ock:EXM22_09480"/>
<comment type="similarity">
    <text evidence="2 10">Belongs to the cytidylate kinase family. Type 2 subfamily.</text>
</comment>
<proteinExistence type="inferred from homology"/>
<evidence type="ECO:0000256" key="1">
    <source>
        <dbReference type="ARBA" id="ARBA00004496"/>
    </source>
</evidence>
<evidence type="ECO:0000313" key="11">
    <source>
        <dbReference type="EMBL" id="QEN08205.1"/>
    </source>
</evidence>
<dbReference type="GO" id="GO:0005737">
    <property type="term" value="C:cytoplasm"/>
    <property type="evidence" value="ECO:0007669"/>
    <property type="project" value="UniProtKB-SubCell"/>
</dbReference>
<protein>
    <recommendedName>
        <fullName evidence="10">Cytidylate kinase</fullName>
        <shortName evidence="10">CK</shortName>
        <ecNumber evidence="10">2.7.4.25</ecNumber>
    </recommendedName>
    <alternativeName>
        <fullName evidence="10">Cytidine monophosphate kinase</fullName>
        <shortName evidence="10">CMP kinase</shortName>
    </alternativeName>
</protein>
<keyword evidence="5 10" id="KW-0547">Nucleotide-binding</keyword>
<dbReference type="NCBIfam" id="TIGR02173">
    <property type="entry name" value="cyt_kin_arch"/>
    <property type="match status" value="1"/>
</dbReference>
<dbReference type="SUPFAM" id="SSF52540">
    <property type="entry name" value="P-loop containing nucleoside triphosphate hydrolases"/>
    <property type="match status" value="1"/>
</dbReference>